<accession>A0ABN9TBS9</accession>
<feature type="non-terminal residue" evidence="1">
    <location>
        <position position="1"/>
    </location>
</feature>
<dbReference type="EMBL" id="CAUYUJ010014556">
    <property type="protein sequence ID" value="CAK0843165.1"/>
    <property type="molecule type" value="Genomic_DNA"/>
</dbReference>
<evidence type="ECO:0000313" key="1">
    <source>
        <dbReference type="EMBL" id="CAK0843165.1"/>
    </source>
</evidence>
<sequence length="118" mass="12799">VTDFADAIGEGRGIIKAVNIVAPGRPLADHHLHRFAPGGLDEHGLFQTIGSQARYLRTGRVAMAWATSNITLQASPAPNLDLSVDEIEGAPGMPSATWPFWARYIARDGRKLLNLIRD</sequence>
<name>A0ABN9TBS9_9DINO</name>
<organism evidence="1 2">
    <name type="scientific">Prorocentrum cordatum</name>
    <dbReference type="NCBI Taxonomy" id="2364126"/>
    <lineage>
        <taxon>Eukaryota</taxon>
        <taxon>Sar</taxon>
        <taxon>Alveolata</taxon>
        <taxon>Dinophyceae</taxon>
        <taxon>Prorocentrales</taxon>
        <taxon>Prorocentraceae</taxon>
        <taxon>Prorocentrum</taxon>
    </lineage>
</organism>
<gene>
    <name evidence="1" type="ORF">PCOR1329_LOCUS37598</name>
</gene>
<comment type="caution">
    <text evidence="1">The sequence shown here is derived from an EMBL/GenBank/DDBJ whole genome shotgun (WGS) entry which is preliminary data.</text>
</comment>
<proteinExistence type="predicted"/>
<reference evidence="1" key="1">
    <citation type="submission" date="2023-10" db="EMBL/GenBank/DDBJ databases">
        <authorList>
            <person name="Chen Y."/>
            <person name="Shah S."/>
            <person name="Dougan E. K."/>
            <person name="Thang M."/>
            <person name="Chan C."/>
        </authorList>
    </citation>
    <scope>NUCLEOTIDE SEQUENCE [LARGE SCALE GENOMIC DNA]</scope>
</reference>
<dbReference type="Proteomes" id="UP001189429">
    <property type="component" value="Unassembled WGS sequence"/>
</dbReference>
<evidence type="ECO:0000313" key="2">
    <source>
        <dbReference type="Proteomes" id="UP001189429"/>
    </source>
</evidence>
<keyword evidence="2" id="KW-1185">Reference proteome</keyword>
<protein>
    <submittedName>
        <fullName evidence="1">Uncharacterized protein</fullName>
    </submittedName>
</protein>
<feature type="non-terminal residue" evidence="1">
    <location>
        <position position="118"/>
    </location>
</feature>